<evidence type="ECO:0000313" key="1">
    <source>
        <dbReference type="EMBL" id="MBM7693691.1"/>
    </source>
</evidence>
<keyword evidence="2" id="KW-1185">Reference proteome</keyword>
<dbReference type="RefSeq" id="WP_239558774.1">
    <property type="nucleotide sequence ID" value="NZ_JAFBFI010000014.1"/>
</dbReference>
<dbReference type="Proteomes" id="UP000823486">
    <property type="component" value="Unassembled WGS sequence"/>
</dbReference>
<proteinExistence type="predicted"/>
<dbReference type="EMBL" id="JAFBFI010000014">
    <property type="protein sequence ID" value="MBM7693691.1"/>
    <property type="molecule type" value="Genomic_DNA"/>
</dbReference>
<accession>A0ABS2QKI9</accession>
<protein>
    <submittedName>
        <fullName evidence="1">Uncharacterized protein</fullName>
    </submittedName>
</protein>
<name>A0ABS2QKI9_9BACI</name>
<reference evidence="1 2" key="1">
    <citation type="submission" date="2021-01" db="EMBL/GenBank/DDBJ databases">
        <title>Genomic Encyclopedia of Type Strains, Phase IV (KMG-IV): sequencing the most valuable type-strain genomes for metagenomic binning, comparative biology and taxonomic classification.</title>
        <authorList>
            <person name="Goeker M."/>
        </authorList>
    </citation>
    <scope>NUCLEOTIDE SEQUENCE [LARGE SCALE GENOMIC DNA]</scope>
    <source>
        <strain evidence="1 2">DSM 105482</strain>
    </source>
</reference>
<comment type="caution">
    <text evidence="1">The sequence shown here is derived from an EMBL/GenBank/DDBJ whole genome shotgun (WGS) entry which is preliminary data.</text>
</comment>
<sequence length="42" mass="4488">MYLSQIAGVIHTLSNSGDINMDHEEMTAHIDAEAASGDVTIE</sequence>
<gene>
    <name evidence="1" type="ORF">JOC77_003135</name>
</gene>
<evidence type="ECO:0000313" key="2">
    <source>
        <dbReference type="Proteomes" id="UP000823486"/>
    </source>
</evidence>
<organism evidence="1 2">
    <name type="scientific">Peribacillus deserti</name>
    <dbReference type="NCBI Taxonomy" id="673318"/>
    <lineage>
        <taxon>Bacteria</taxon>
        <taxon>Bacillati</taxon>
        <taxon>Bacillota</taxon>
        <taxon>Bacilli</taxon>
        <taxon>Bacillales</taxon>
        <taxon>Bacillaceae</taxon>
        <taxon>Peribacillus</taxon>
    </lineage>
</organism>